<dbReference type="AlphaFoldDB" id="A0AAN7VWI2"/>
<proteinExistence type="predicted"/>
<dbReference type="EMBL" id="JAVRQU010000022">
    <property type="protein sequence ID" value="KAK5691109.1"/>
    <property type="molecule type" value="Genomic_DNA"/>
</dbReference>
<dbReference type="InterPro" id="IPR036291">
    <property type="entry name" value="NAD(P)-bd_dom_sf"/>
</dbReference>
<sequence length="372" mass="41161">MAATYWFATVIAVLAIAIFSGSRYVLAEVFPYWLLKKQKHSEPQIVTESYAGRTVLITGAHGAFGSRAAKMFKDADTLVLIDVLDCTALKEKIEAERESESKKKPNILVWTVDMMSYASCEELGRKIGTLKSLDHALLTAGILSFDRRESPEGWETTMQVNYLSTALLALLILPALKSSPSNPNPPVLTLTTSFGIYPASPTMASPSRRGSYLKYLTRVDRLSLAQMQPHMYGKSKICLLYFARELAARITAAQQVDGRIDLPAVTVTSGDPGPAWTGLTQKNRDMLVPRLIQNYGSRDPHYGAVALVNSCSVSGKHHGRILTDNVETLPYPRFMARHSGHQSQQRVWDETRQELEAKVPEIKAVYAMLAAV</sequence>
<dbReference type="Proteomes" id="UP001310594">
    <property type="component" value="Unassembled WGS sequence"/>
</dbReference>
<dbReference type="GO" id="GO:0016491">
    <property type="term" value="F:oxidoreductase activity"/>
    <property type="evidence" value="ECO:0007669"/>
    <property type="project" value="UniProtKB-KW"/>
</dbReference>
<gene>
    <name evidence="2" type="ORF">LTR97_011761</name>
</gene>
<reference evidence="2" key="1">
    <citation type="submission" date="2023-08" db="EMBL/GenBank/DDBJ databases">
        <title>Black Yeasts Isolated from many extreme environments.</title>
        <authorList>
            <person name="Coleine C."/>
            <person name="Stajich J.E."/>
            <person name="Selbmann L."/>
        </authorList>
    </citation>
    <scope>NUCLEOTIDE SEQUENCE</scope>
    <source>
        <strain evidence="2">CCFEE 5810</strain>
    </source>
</reference>
<evidence type="ECO:0000313" key="2">
    <source>
        <dbReference type="EMBL" id="KAK5691109.1"/>
    </source>
</evidence>
<evidence type="ECO:0000313" key="3">
    <source>
        <dbReference type="Proteomes" id="UP001310594"/>
    </source>
</evidence>
<accession>A0AAN7VWI2</accession>
<dbReference type="PANTHER" id="PTHR43157">
    <property type="entry name" value="PHOSPHATIDYLINOSITOL-GLYCAN BIOSYNTHESIS CLASS F PROTEIN-RELATED"/>
    <property type="match status" value="1"/>
</dbReference>
<dbReference type="Pfam" id="PF00106">
    <property type="entry name" value="adh_short"/>
    <property type="match status" value="1"/>
</dbReference>
<comment type="caution">
    <text evidence="2">The sequence shown here is derived from an EMBL/GenBank/DDBJ whole genome shotgun (WGS) entry which is preliminary data.</text>
</comment>
<dbReference type="InterPro" id="IPR002347">
    <property type="entry name" value="SDR_fam"/>
</dbReference>
<dbReference type="Gene3D" id="3.40.50.720">
    <property type="entry name" value="NAD(P)-binding Rossmann-like Domain"/>
    <property type="match status" value="1"/>
</dbReference>
<dbReference type="PANTHER" id="PTHR43157:SF31">
    <property type="entry name" value="PHOSPHATIDYLINOSITOL-GLYCAN BIOSYNTHESIS CLASS F PROTEIN"/>
    <property type="match status" value="1"/>
</dbReference>
<organism evidence="2 3">
    <name type="scientific">Elasticomyces elasticus</name>
    <dbReference type="NCBI Taxonomy" id="574655"/>
    <lineage>
        <taxon>Eukaryota</taxon>
        <taxon>Fungi</taxon>
        <taxon>Dikarya</taxon>
        <taxon>Ascomycota</taxon>
        <taxon>Pezizomycotina</taxon>
        <taxon>Dothideomycetes</taxon>
        <taxon>Dothideomycetidae</taxon>
        <taxon>Mycosphaerellales</taxon>
        <taxon>Teratosphaeriaceae</taxon>
        <taxon>Elasticomyces</taxon>
    </lineage>
</organism>
<dbReference type="SUPFAM" id="SSF51735">
    <property type="entry name" value="NAD(P)-binding Rossmann-fold domains"/>
    <property type="match status" value="1"/>
</dbReference>
<evidence type="ECO:0000256" key="1">
    <source>
        <dbReference type="ARBA" id="ARBA00023002"/>
    </source>
</evidence>
<evidence type="ECO:0008006" key="4">
    <source>
        <dbReference type="Google" id="ProtNLM"/>
    </source>
</evidence>
<keyword evidence="1" id="KW-0560">Oxidoreductase</keyword>
<protein>
    <recommendedName>
        <fullName evidence="4">NAD(P)-binding protein</fullName>
    </recommendedName>
</protein>
<name>A0AAN7VWI2_9PEZI</name>